<evidence type="ECO:0000256" key="1">
    <source>
        <dbReference type="SAM" id="MobiDB-lite"/>
    </source>
</evidence>
<dbReference type="SUPFAM" id="SSF82199">
    <property type="entry name" value="SET domain"/>
    <property type="match status" value="1"/>
</dbReference>
<protein>
    <recommendedName>
        <fullName evidence="2">SET domain-containing protein</fullName>
    </recommendedName>
</protein>
<dbReference type="PROSITE" id="PS50280">
    <property type="entry name" value="SET"/>
    <property type="match status" value="1"/>
</dbReference>
<dbReference type="PANTHER" id="PTHR13271:SF76">
    <property type="entry name" value="SET DOMAIN-CONTAINING PROTEIN 8"/>
    <property type="match status" value="1"/>
</dbReference>
<dbReference type="Gene3D" id="3.90.1410.10">
    <property type="entry name" value="set domain protein methyltransferase, domain 1"/>
    <property type="match status" value="1"/>
</dbReference>
<gene>
    <name evidence="3" type="ORF">LIPSTDRAFT_1733</name>
</gene>
<dbReference type="AlphaFoldDB" id="A0A1E3QBY9"/>
<sequence length="535" mass="60020">MYTWKLNIIDTMAQSDPSILLSWAQLQDIDVHKSIQINSTPHAGLGIYYTGTDTLVTLEDAEASTLISVPRNVILTAENVRTFALSYGTTLRPLLRIGVDDERVSERATILRFLLFSLHEFAAPKLQKIAKESNCYAAYLNFMPSPLLQRSDYAQSQLTSLSLTDLPPPPTFWTPGQISKAAGTSLYSPLSAKLRLLSSEFEQFSSQWREVFEKVDGAGEKDVEISFEEYVRADWLVASRVMELPIGDEPGLGVVPLIDFANHSTPFHVNARYEITDDAVKLVSLPGQVAPEDEVLISYGPNKGTSEILFTYGFLIDSEDAGCESVKMRVRDGGVLQLVYGRPPVAEFDVREGEVTWECEFLWLLCVTEEDEFEVSVAQKVEGPPDVDISIRGRTLSGVRGQAAVEAVKEAYGSDEKMKDVLELRRVLILEKWVSGWMEDLAGVEVRECVEADEHIAELEDEGKGSWKEKDPVDEIIETLRQREERVYLLVLQVLEKRKKDLVESDTVLSYLAAQDEKPEVEEEAPETVETDEIR</sequence>
<dbReference type="InterPro" id="IPR046341">
    <property type="entry name" value="SET_dom_sf"/>
</dbReference>
<dbReference type="InterPro" id="IPR001214">
    <property type="entry name" value="SET_dom"/>
</dbReference>
<feature type="domain" description="SET" evidence="2">
    <location>
        <begin position="199"/>
        <end position="300"/>
    </location>
</feature>
<evidence type="ECO:0000259" key="2">
    <source>
        <dbReference type="PROSITE" id="PS50280"/>
    </source>
</evidence>
<evidence type="ECO:0000313" key="3">
    <source>
        <dbReference type="EMBL" id="ODQ74994.1"/>
    </source>
</evidence>
<feature type="region of interest" description="Disordered" evidence="1">
    <location>
        <begin position="514"/>
        <end position="535"/>
    </location>
</feature>
<name>A0A1E3QBY9_LIPST</name>
<dbReference type="InterPro" id="IPR050600">
    <property type="entry name" value="SETD3_SETD6_MTase"/>
</dbReference>
<dbReference type="Proteomes" id="UP000094385">
    <property type="component" value="Unassembled WGS sequence"/>
</dbReference>
<dbReference type="CDD" id="cd10527">
    <property type="entry name" value="SET_LSMT"/>
    <property type="match status" value="1"/>
</dbReference>
<dbReference type="GO" id="GO:0005634">
    <property type="term" value="C:nucleus"/>
    <property type="evidence" value="ECO:0007669"/>
    <property type="project" value="TreeGrafter"/>
</dbReference>
<evidence type="ECO:0000313" key="4">
    <source>
        <dbReference type="Proteomes" id="UP000094385"/>
    </source>
</evidence>
<accession>A0A1E3QBY9</accession>
<dbReference type="OrthoDB" id="4089661at2759"/>
<keyword evidence="4" id="KW-1185">Reference proteome</keyword>
<dbReference type="STRING" id="675824.A0A1E3QBY9"/>
<dbReference type="GO" id="GO:0016279">
    <property type="term" value="F:protein-lysine N-methyltransferase activity"/>
    <property type="evidence" value="ECO:0007669"/>
    <property type="project" value="TreeGrafter"/>
</dbReference>
<reference evidence="3 4" key="1">
    <citation type="journal article" date="2016" name="Proc. Natl. Acad. Sci. U.S.A.">
        <title>Comparative genomics of biotechnologically important yeasts.</title>
        <authorList>
            <person name="Riley R."/>
            <person name="Haridas S."/>
            <person name="Wolfe K.H."/>
            <person name="Lopes M.R."/>
            <person name="Hittinger C.T."/>
            <person name="Goeker M."/>
            <person name="Salamov A.A."/>
            <person name="Wisecaver J.H."/>
            <person name="Long T.M."/>
            <person name="Calvey C.H."/>
            <person name="Aerts A.L."/>
            <person name="Barry K.W."/>
            <person name="Choi C."/>
            <person name="Clum A."/>
            <person name="Coughlan A.Y."/>
            <person name="Deshpande S."/>
            <person name="Douglass A.P."/>
            <person name="Hanson S.J."/>
            <person name="Klenk H.-P."/>
            <person name="LaButti K.M."/>
            <person name="Lapidus A."/>
            <person name="Lindquist E.A."/>
            <person name="Lipzen A.M."/>
            <person name="Meier-Kolthoff J.P."/>
            <person name="Ohm R.A."/>
            <person name="Otillar R.P."/>
            <person name="Pangilinan J.L."/>
            <person name="Peng Y."/>
            <person name="Rokas A."/>
            <person name="Rosa C.A."/>
            <person name="Scheuner C."/>
            <person name="Sibirny A.A."/>
            <person name="Slot J.C."/>
            <person name="Stielow J.B."/>
            <person name="Sun H."/>
            <person name="Kurtzman C.P."/>
            <person name="Blackwell M."/>
            <person name="Grigoriev I.V."/>
            <person name="Jeffries T.W."/>
        </authorList>
    </citation>
    <scope>NUCLEOTIDE SEQUENCE [LARGE SCALE GENOMIC DNA]</scope>
    <source>
        <strain evidence="3 4">NRRL Y-11557</strain>
    </source>
</reference>
<dbReference type="PANTHER" id="PTHR13271">
    <property type="entry name" value="UNCHARACTERIZED PUTATIVE METHYLTRANSFERASE"/>
    <property type="match status" value="1"/>
</dbReference>
<feature type="compositionally biased region" description="Acidic residues" evidence="1">
    <location>
        <begin position="519"/>
        <end position="535"/>
    </location>
</feature>
<proteinExistence type="predicted"/>
<organism evidence="3 4">
    <name type="scientific">Lipomyces starkeyi NRRL Y-11557</name>
    <dbReference type="NCBI Taxonomy" id="675824"/>
    <lineage>
        <taxon>Eukaryota</taxon>
        <taxon>Fungi</taxon>
        <taxon>Dikarya</taxon>
        <taxon>Ascomycota</taxon>
        <taxon>Saccharomycotina</taxon>
        <taxon>Lipomycetes</taxon>
        <taxon>Lipomycetales</taxon>
        <taxon>Lipomycetaceae</taxon>
        <taxon>Lipomyces</taxon>
    </lineage>
</organism>
<dbReference type="EMBL" id="KV454291">
    <property type="protein sequence ID" value="ODQ74994.1"/>
    <property type="molecule type" value="Genomic_DNA"/>
</dbReference>